<feature type="transmembrane region" description="Helical" evidence="6">
    <location>
        <begin position="23"/>
        <end position="46"/>
    </location>
</feature>
<dbReference type="SUPFAM" id="SSF103473">
    <property type="entry name" value="MFS general substrate transporter"/>
    <property type="match status" value="1"/>
</dbReference>
<gene>
    <name evidence="8" type="ORF">SAMN00808754_2485</name>
</gene>
<dbReference type="PROSITE" id="PS50850">
    <property type="entry name" value="MFS"/>
    <property type="match status" value="1"/>
</dbReference>
<dbReference type="CDD" id="cd17353">
    <property type="entry name" value="MFS_OFA_like"/>
    <property type="match status" value="1"/>
</dbReference>
<dbReference type="Pfam" id="PF07690">
    <property type="entry name" value="MFS_1"/>
    <property type="match status" value="1"/>
</dbReference>
<dbReference type="NCBIfam" id="TIGR04259">
    <property type="entry name" value="oxa_formateAnti"/>
    <property type="match status" value="1"/>
</dbReference>
<protein>
    <submittedName>
        <fullName evidence="8">MFS transporter, OFA family, oxalate/formate antiporter</fullName>
    </submittedName>
</protein>
<evidence type="ECO:0000256" key="4">
    <source>
        <dbReference type="ARBA" id="ARBA00022989"/>
    </source>
</evidence>
<dbReference type="Gene3D" id="1.20.1250.20">
    <property type="entry name" value="MFS general substrate transporter like domains"/>
    <property type="match status" value="2"/>
</dbReference>
<feature type="domain" description="Major facilitator superfamily (MFS) profile" evidence="7">
    <location>
        <begin position="24"/>
        <end position="414"/>
    </location>
</feature>
<evidence type="ECO:0000313" key="9">
    <source>
        <dbReference type="Proteomes" id="UP000192569"/>
    </source>
</evidence>
<keyword evidence="4 6" id="KW-1133">Transmembrane helix</keyword>
<dbReference type="GO" id="GO:0019531">
    <property type="term" value="F:oxalate transmembrane transporter activity"/>
    <property type="evidence" value="ECO:0007669"/>
    <property type="project" value="InterPro"/>
</dbReference>
<comment type="subcellular location">
    <subcellularLocation>
        <location evidence="1">Cell membrane</location>
        <topology evidence="1">Multi-pass membrane protein</topology>
    </subcellularLocation>
</comment>
<keyword evidence="2" id="KW-0813">Transport</keyword>
<keyword evidence="5 6" id="KW-0472">Membrane</keyword>
<dbReference type="PANTHER" id="PTHR43385">
    <property type="entry name" value="RIBOFLAVIN TRANSPORTER RIBJ"/>
    <property type="match status" value="1"/>
</dbReference>
<organism evidence="8 9">
    <name type="scientific">Thermanaeromonas toyohensis ToBE</name>
    <dbReference type="NCBI Taxonomy" id="698762"/>
    <lineage>
        <taxon>Bacteria</taxon>
        <taxon>Bacillati</taxon>
        <taxon>Bacillota</taxon>
        <taxon>Clostridia</taxon>
        <taxon>Neomoorellales</taxon>
        <taxon>Neomoorellaceae</taxon>
        <taxon>Thermanaeromonas</taxon>
    </lineage>
</organism>
<feature type="transmembrane region" description="Helical" evidence="6">
    <location>
        <begin position="361"/>
        <end position="382"/>
    </location>
</feature>
<feature type="transmembrane region" description="Helical" evidence="6">
    <location>
        <begin position="388"/>
        <end position="409"/>
    </location>
</feature>
<dbReference type="Proteomes" id="UP000192569">
    <property type="component" value="Chromosome I"/>
</dbReference>
<dbReference type="InterPro" id="IPR020846">
    <property type="entry name" value="MFS_dom"/>
</dbReference>
<dbReference type="STRING" id="698762.SAMN00808754_2485"/>
<feature type="transmembrane region" description="Helical" evidence="6">
    <location>
        <begin position="53"/>
        <end position="71"/>
    </location>
</feature>
<feature type="transmembrane region" description="Helical" evidence="6">
    <location>
        <begin position="116"/>
        <end position="141"/>
    </location>
</feature>
<evidence type="ECO:0000259" key="7">
    <source>
        <dbReference type="PROSITE" id="PS50850"/>
    </source>
</evidence>
<feature type="transmembrane region" description="Helical" evidence="6">
    <location>
        <begin position="178"/>
        <end position="198"/>
    </location>
</feature>
<dbReference type="InterPro" id="IPR052983">
    <property type="entry name" value="MFS_Riboflavin_Transporter"/>
</dbReference>
<keyword evidence="3 6" id="KW-0812">Transmembrane</keyword>
<dbReference type="GO" id="GO:0005886">
    <property type="term" value="C:plasma membrane"/>
    <property type="evidence" value="ECO:0007669"/>
    <property type="project" value="UniProtKB-SubCell"/>
</dbReference>
<dbReference type="RefSeq" id="WP_197686512.1">
    <property type="nucleotide sequence ID" value="NZ_LT838272.1"/>
</dbReference>
<feature type="transmembrane region" description="Helical" evidence="6">
    <location>
        <begin position="237"/>
        <end position="255"/>
    </location>
</feature>
<evidence type="ECO:0000256" key="3">
    <source>
        <dbReference type="ARBA" id="ARBA00022692"/>
    </source>
</evidence>
<evidence type="ECO:0000313" key="8">
    <source>
        <dbReference type="EMBL" id="SMB98677.1"/>
    </source>
</evidence>
<accession>A0A1W1VZ91</accession>
<feature type="transmembrane region" description="Helical" evidence="6">
    <location>
        <begin position="300"/>
        <end position="319"/>
    </location>
</feature>
<evidence type="ECO:0000256" key="1">
    <source>
        <dbReference type="ARBA" id="ARBA00004651"/>
    </source>
</evidence>
<feature type="transmembrane region" description="Helical" evidence="6">
    <location>
        <begin position="147"/>
        <end position="171"/>
    </location>
</feature>
<proteinExistence type="predicted"/>
<dbReference type="InterPro" id="IPR011701">
    <property type="entry name" value="MFS"/>
</dbReference>
<dbReference type="PANTHER" id="PTHR43385:SF1">
    <property type="entry name" value="RIBOFLAVIN TRANSPORTER RIBJ"/>
    <property type="match status" value="1"/>
</dbReference>
<dbReference type="InterPro" id="IPR036259">
    <property type="entry name" value="MFS_trans_sf"/>
</dbReference>
<evidence type="ECO:0000256" key="5">
    <source>
        <dbReference type="ARBA" id="ARBA00023136"/>
    </source>
</evidence>
<feature type="transmembrane region" description="Helical" evidence="6">
    <location>
        <begin position="325"/>
        <end position="349"/>
    </location>
</feature>
<reference evidence="8 9" key="1">
    <citation type="submission" date="2017-04" db="EMBL/GenBank/DDBJ databases">
        <authorList>
            <person name="Afonso C.L."/>
            <person name="Miller P.J."/>
            <person name="Scott M.A."/>
            <person name="Spackman E."/>
            <person name="Goraichik I."/>
            <person name="Dimitrov K.M."/>
            <person name="Suarez D.L."/>
            <person name="Swayne D.E."/>
        </authorList>
    </citation>
    <scope>NUCLEOTIDE SEQUENCE [LARGE SCALE GENOMIC DNA]</scope>
    <source>
        <strain evidence="8 9">ToBE</strain>
    </source>
</reference>
<feature type="transmembrane region" description="Helical" evidence="6">
    <location>
        <begin position="91"/>
        <end position="109"/>
    </location>
</feature>
<evidence type="ECO:0000256" key="2">
    <source>
        <dbReference type="ARBA" id="ARBA00022448"/>
    </source>
</evidence>
<keyword evidence="9" id="KW-1185">Reference proteome</keyword>
<sequence length="431" mass="46710">MEPQVVKSYDAREAYGPLLGNRWFQLVAAIVGMIMIANLQYAWTLFVPELQKAFGWSLAAVQLGFTLFIAFESWPQPFEGYLLDRFGPKLFFTISGLMVGIGWTALGFVKSLPALYFFYAMAGLGAGFVYGGSIAVAVRWFPDRRGLASGLIAAGFGAGSAPFIPVIGAILKSQGYVAAFLYTGVLQGLIILIVAQVLRYPPWEQRHDVHKTKTATGATTGQRGFAPWEMILTPHFWLIYIMFVFMATSGLLFTAQTKPFAKAVGIGSEFVILAVTFDRISNGLSRIMWGWISDKIGREITMFIAFLLNAVVVALVPIIGHNPWVFVALAFFLMLTWGEIFALFPAATADRFGTTYAASNYGVVYSAKGVGGILGGVVAAWLATLKGWTPVFFTAASLSFLAALGALILRTMPKPVLPGAKITPTELSKGA</sequence>
<evidence type="ECO:0000256" key="6">
    <source>
        <dbReference type="SAM" id="Phobius"/>
    </source>
</evidence>
<dbReference type="AlphaFoldDB" id="A0A1W1VZ91"/>
<dbReference type="InterPro" id="IPR026355">
    <property type="entry name" value="Oxa/Form_antiport"/>
</dbReference>
<dbReference type="EMBL" id="LT838272">
    <property type="protein sequence ID" value="SMB98677.1"/>
    <property type="molecule type" value="Genomic_DNA"/>
</dbReference>
<name>A0A1W1VZ91_9FIRM</name>